<sequence length="442" mass="49149">MANSPAALAANYTSVITIKSWYQNPHSRNPVTWAVTNVVLALAHYTSDADPQTLTGGTATYLNNVQSVLTDITIRETELVNVQILLGLVILFWAADDSGPALVFMGTAMRLAHKIGLQVRKSSQKCSPTLALQRNRVFWIAYILDRDISLLSGLAPVQLESEVDLDLPPLEAGDDLAGFVFAADGYTKMNYFRARIELAKIQGNVYDCVYSTGAQNLNLEERAEKSAVVAYMLDDWSSRIPLEFHTTTLLRSYSSELSSASDSFHYSDWMQRLREYGGKIVAGQGASHAPVPYRWHALADASRDYLRLFRTIAIKDLFFIRITLCAHNSSLVSLTANRIFNHHHAESESDMEIVKNGLKYLRYASEKIDSGSARYVGDALEHLCSYADLISVQSSYDVQVMLPEPSFPDNELQPGLIGASGYDYQESLVPDMEFSWASLSDK</sequence>
<evidence type="ECO:0000313" key="3">
    <source>
        <dbReference type="EMBL" id="RWA14544.1"/>
    </source>
</evidence>
<dbReference type="EMBL" id="RYZI01000007">
    <property type="protein sequence ID" value="RWA14544.1"/>
    <property type="molecule type" value="Genomic_DNA"/>
</dbReference>
<gene>
    <name evidence="3" type="ORF">EKO27_g582</name>
</gene>
<dbReference type="GO" id="GO:0003677">
    <property type="term" value="F:DNA binding"/>
    <property type="evidence" value="ECO:0007669"/>
    <property type="project" value="InterPro"/>
</dbReference>
<dbReference type="PANTHER" id="PTHR46910">
    <property type="entry name" value="TRANSCRIPTION FACTOR PDR1"/>
    <property type="match status" value="1"/>
</dbReference>
<dbReference type="InterPro" id="IPR050987">
    <property type="entry name" value="AtrR-like"/>
</dbReference>
<dbReference type="GO" id="GO:0008270">
    <property type="term" value="F:zinc ion binding"/>
    <property type="evidence" value="ECO:0007669"/>
    <property type="project" value="InterPro"/>
</dbReference>
<dbReference type="GO" id="GO:0003700">
    <property type="term" value="F:DNA-binding transcription factor activity"/>
    <property type="evidence" value="ECO:0007669"/>
    <property type="project" value="InterPro"/>
</dbReference>
<dbReference type="STRING" id="363999.A0A439DJF8"/>
<reference evidence="3 4" key="1">
    <citation type="submission" date="2018-12" db="EMBL/GenBank/DDBJ databases">
        <title>Draft genome sequence of Xylaria grammica IHI A82.</title>
        <authorList>
            <person name="Buettner E."/>
            <person name="Kellner H."/>
        </authorList>
    </citation>
    <scope>NUCLEOTIDE SEQUENCE [LARGE SCALE GENOMIC DNA]</scope>
    <source>
        <strain evidence="3 4">IHI A82</strain>
    </source>
</reference>
<evidence type="ECO:0000259" key="2">
    <source>
        <dbReference type="SMART" id="SM00906"/>
    </source>
</evidence>
<dbReference type="SMART" id="SM00906">
    <property type="entry name" value="Fungal_trans"/>
    <property type="match status" value="1"/>
</dbReference>
<dbReference type="Pfam" id="PF04082">
    <property type="entry name" value="Fungal_trans"/>
    <property type="match status" value="1"/>
</dbReference>
<comment type="caution">
    <text evidence="3">The sequence shown here is derived from an EMBL/GenBank/DDBJ whole genome shotgun (WGS) entry which is preliminary data.</text>
</comment>
<dbReference type="PANTHER" id="PTHR46910:SF25">
    <property type="entry name" value="ABC-TRANSPORTER-REGULATING TRANSCRIPTION FACTOR"/>
    <property type="match status" value="1"/>
</dbReference>
<feature type="domain" description="Xylanolytic transcriptional activator regulatory" evidence="2">
    <location>
        <begin position="101"/>
        <end position="175"/>
    </location>
</feature>
<accession>A0A439DJF8</accession>
<evidence type="ECO:0000256" key="1">
    <source>
        <dbReference type="ARBA" id="ARBA00023242"/>
    </source>
</evidence>
<dbReference type="InterPro" id="IPR007219">
    <property type="entry name" value="XnlR_reg_dom"/>
</dbReference>
<protein>
    <recommendedName>
        <fullName evidence="2">Xylanolytic transcriptional activator regulatory domain-containing protein</fullName>
    </recommendedName>
</protein>
<proteinExistence type="predicted"/>
<dbReference type="GO" id="GO:0006351">
    <property type="term" value="P:DNA-templated transcription"/>
    <property type="evidence" value="ECO:0007669"/>
    <property type="project" value="InterPro"/>
</dbReference>
<name>A0A439DJF8_9PEZI</name>
<dbReference type="CDD" id="cd12148">
    <property type="entry name" value="fungal_TF_MHR"/>
    <property type="match status" value="1"/>
</dbReference>
<organism evidence="3 4">
    <name type="scientific">Xylaria grammica</name>
    <dbReference type="NCBI Taxonomy" id="363999"/>
    <lineage>
        <taxon>Eukaryota</taxon>
        <taxon>Fungi</taxon>
        <taxon>Dikarya</taxon>
        <taxon>Ascomycota</taxon>
        <taxon>Pezizomycotina</taxon>
        <taxon>Sordariomycetes</taxon>
        <taxon>Xylariomycetidae</taxon>
        <taxon>Xylariales</taxon>
        <taxon>Xylariaceae</taxon>
        <taxon>Xylaria</taxon>
    </lineage>
</organism>
<keyword evidence="4" id="KW-1185">Reference proteome</keyword>
<dbReference type="AlphaFoldDB" id="A0A439DJF8"/>
<evidence type="ECO:0000313" key="4">
    <source>
        <dbReference type="Proteomes" id="UP000286045"/>
    </source>
</evidence>
<keyword evidence="1" id="KW-0539">Nucleus</keyword>
<dbReference type="Proteomes" id="UP000286045">
    <property type="component" value="Unassembled WGS sequence"/>
</dbReference>